<name>A0A9P8XY56_9PEZI</name>
<feature type="region of interest" description="Disordered" evidence="4">
    <location>
        <begin position="219"/>
        <end position="248"/>
    </location>
</feature>
<dbReference type="InterPro" id="IPR001077">
    <property type="entry name" value="COMT_C"/>
</dbReference>
<gene>
    <name evidence="6" type="ORF">B0I36DRAFT_387212</name>
</gene>
<dbReference type="EMBL" id="JAGTJQ010000009">
    <property type="protein sequence ID" value="KAH7024724.1"/>
    <property type="molecule type" value="Genomic_DNA"/>
</dbReference>
<reference evidence="6" key="1">
    <citation type="journal article" date="2021" name="Nat. Commun.">
        <title>Genetic determinants of endophytism in the Arabidopsis root mycobiome.</title>
        <authorList>
            <person name="Mesny F."/>
            <person name="Miyauchi S."/>
            <person name="Thiergart T."/>
            <person name="Pickel B."/>
            <person name="Atanasova L."/>
            <person name="Karlsson M."/>
            <person name="Huettel B."/>
            <person name="Barry K.W."/>
            <person name="Haridas S."/>
            <person name="Chen C."/>
            <person name="Bauer D."/>
            <person name="Andreopoulos W."/>
            <person name="Pangilinan J."/>
            <person name="LaButti K."/>
            <person name="Riley R."/>
            <person name="Lipzen A."/>
            <person name="Clum A."/>
            <person name="Drula E."/>
            <person name="Henrissat B."/>
            <person name="Kohler A."/>
            <person name="Grigoriev I.V."/>
            <person name="Martin F.M."/>
            <person name="Hacquard S."/>
        </authorList>
    </citation>
    <scope>NUCLEOTIDE SEQUENCE</scope>
    <source>
        <strain evidence="6">MPI-CAGE-CH-0230</strain>
    </source>
</reference>
<proteinExistence type="predicted"/>
<organism evidence="6 7">
    <name type="scientific">Microdochium trichocladiopsis</name>
    <dbReference type="NCBI Taxonomy" id="1682393"/>
    <lineage>
        <taxon>Eukaryota</taxon>
        <taxon>Fungi</taxon>
        <taxon>Dikarya</taxon>
        <taxon>Ascomycota</taxon>
        <taxon>Pezizomycotina</taxon>
        <taxon>Sordariomycetes</taxon>
        <taxon>Xylariomycetidae</taxon>
        <taxon>Xylariales</taxon>
        <taxon>Microdochiaceae</taxon>
        <taxon>Microdochium</taxon>
    </lineage>
</organism>
<dbReference type="GO" id="GO:0008171">
    <property type="term" value="F:O-methyltransferase activity"/>
    <property type="evidence" value="ECO:0007669"/>
    <property type="project" value="InterPro"/>
</dbReference>
<evidence type="ECO:0000259" key="5">
    <source>
        <dbReference type="Pfam" id="PF00891"/>
    </source>
</evidence>
<dbReference type="PANTHER" id="PTHR43712:SF5">
    <property type="entry name" value="O-METHYLTRANSFERASE ASQN-RELATED"/>
    <property type="match status" value="1"/>
</dbReference>
<dbReference type="Proteomes" id="UP000756346">
    <property type="component" value="Unassembled WGS sequence"/>
</dbReference>
<evidence type="ECO:0000256" key="4">
    <source>
        <dbReference type="SAM" id="MobiDB-lite"/>
    </source>
</evidence>
<dbReference type="PANTHER" id="PTHR43712">
    <property type="entry name" value="PUTATIVE (AFU_ORTHOLOGUE AFUA_4G14580)-RELATED"/>
    <property type="match status" value="1"/>
</dbReference>
<dbReference type="GeneID" id="70190696"/>
<evidence type="ECO:0000313" key="7">
    <source>
        <dbReference type="Proteomes" id="UP000756346"/>
    </source>
</evidence>
<dbReference type="SUPFAM" id="SSF53335">
    <property type="entry name" value="S-adenosyl-L-methionine-dependent methyltransferases"/>
    <property type="match status" value="1"/>
</dbReference>
<protein>
    <submittedName>
        <fullName evidence="6">O-methyltransferase-domain-containing protein</fullName>
    </submittedName>
</protein>
<dbReference type="Gene3D" id="3.40.50.150">
    <property type="entry name" value="Vaccinia Virus protein VP39"/>
    <property type="match status" value="1"/>
</dbReference>
<accession>A0A9P8XY56</accession>
<dbReference type="InterPro" id="IPR016461">
    <property type="entry name" value="COMT-like"/>
</dbReference>
<evidence type="ECO:0000313" key="6">
    <source>
        <dbReference type="EMBL" id="KAH7024724.1"/>
    </source>
</evidence>
<dbReference type="InterPro" id="IPR029063">
    <property type="entry name" value="SAM-dependent_MTases_sf"/>
</dbReference>
<keyword evidence="2" id="KW-0808">Transferase</keyword>
<keyword evidence="1" id="KW-0489">Methyltransferase</keyword>
<dbReference type="OrthoDB" id="1606438at2759"/>
<dbReference type="Pfam" id="PF00891">
    <property type="entry name" value="Methyltransf_2"/>
    <property type="match status" value="1"/>
</dbReference>
<feature type="compositionally biased region" description="Acidic residues" evidence="4">
    <location>
        <begin position="129"/>
        <end position="143"/>
    </location>
</feature>
<dbReference type="GO" id="GO:0032259">
    <property type="term" value="P:methylation"/>
    <property type="evidence" value="ECO:0007669"/>
    <property type="project" value="UniProtKB-KW"/>
</dbReference>
<dbReference type="RefSeq" id="XP_046008272.1">
    <property type="nucleotide sequence ID" value="XM_046161150.1"/>
</dbReference>
<keyword evidence="3" id="KW-0949">S-adenosyl-L-methionine</keyword>
<feature type="region of interest" description="Disordered" evidence="4">
    <location>
        <begin position="35"/>
        <end position="55"/>
    </location>
</feature>
<dbReference type="PROSITE" id="PS51683">
    <property type="entry name" value="SAM_OMT_II"/>
    <property type="match status" value="1"/>
</dbReference>
<evidence type="ECO:0000256" key="1">
    <source>
        <dbReference type="ARBA" id="ARBA00022603"/>
    </source>
</evidence>
<feature type="domain" description="O-methyltransferase C-terminal" evidence="5">
    <location>
        <begin position="298"/>
        <end position="468"/>
    </location>
</feature>
<evidence type="ECO:0000256" key="3">
    <source>
        <dbReference type="ARBA" id="ARBA00022691"/>
    </source>
</evidence>
<feature type="region of interest" description="Disordered" evidence="4">
    <location>
        <begin position="110"/>
        <end position="143"/>
    </location>
</feature>
<evidence type="ECO:0000256" key="2">
    <source>
        <dbReference type="ARBA" id="ARBA00022679"/>
    </source>
</evidence>
<keyword evidence="7" id="KW-1185">Reference proteome</keyword>
<comment type="caution">
    <text evidence="6">The sequence shown here is derived from an EMBL/GenBank/DDBJ whole genome shotgun (WGS) entry which is preliminary data.</text>
</comment>
<dbReference type="AlphaFoldDB" id="A0A9P8XY56"/>
<sequence>MGSITSPPQSMLSSLTATVFESATTLDTLLAQKQLPRPTFSARPGSRQNWADAQPHPDVLDARSRLIDAAQALVDLALGPADVLAAYVGDRVCEIDVLRTMDALGVAQAVPLPGGGVNNNGNSDKQPDSEEGEEGEDEDEDEGISIPDLAEKLGVRNVLSFEKQLRFAFLMGLFRLTPKSKKVAHTGLSAALLDESNSPYVSLRLGRIFSQGAHEVAGALRHGSGSSEEDPESIPCARADPRGRPGRPAFVQLRAEPDGMGMDRYSTGMIGLYNHHAGFSYLPFLHGFRRAETLRAGDTVVDVGGGNGHVEAEILPLVPAGVDFIIQDHASNQAGAEQMIAAVARRYKDNTEKSLPSSSSRLQFLAHDFFTPQPVPLPQGRVPKVYMLLRVLQDWDDADCARILRPLVPAMERHGTRLWIMNCVLPDEEGTMPRHRERMLRNLDLVVYTLSGGGERSASHMERMLRNADPRLTIDRSCRPPNCLFSFVEVSLRQ</sequence>